<dbReference type="SMART" id="SM00701">
    <property type="entry name" value="PGRP"/>
    <property type="match status" value="1"/>
</dbReference>
<name>A0A8S0YZZ8_ARCPL</name>
<comment type="subunit">
    <text evidence="2">Monomer.</text>
</comment>
<evidence type="ECO:0000256" key="6">
    <source>
        <dbReference type="SAM" id="MobiDB-lite"/>
    </source>
</evidence>
<dbReference type="FunFam" id="3.40.80.10:FF:000001">
    <property type="entry name" value="Peptidoglycan recognition protein 1"/>
    <property type="match status" value="1"/>
</dbReference>
<dbReference type="CDD" id="cd06583">
    <property type="entry name" value="PGRP"/>
    <property type="match status" value="1"/>
</dbReference>
<dbReference type="GO" id="GO:0045087">
    <property type="term" value="P:innate immune response"/>
    <property type="evidence" value="ECO:0007669"/>
    <property type="project" value="UniProtKB-KW"/>
</dbReference>
<dbReference type="Proteomes" id="UP000494106">
    <property type="component" value="Unassembled WGS sequence"/>
</dbReference>
<protein>
    <recommendedName>
        <fullName evidence="5">Peptidoglycan recognition protein</fullName>
    </recommendedName>
</protein>
<dbReference type="Gene3D" id="3.40.80.10">
    <property type="entry name" value="Peptidoglycan recognition protein-like"/>
    <property type="match status" value="1"/>
</dbReference>
<keyword evidence="7" id="KW-0472">Membrane</keyword>
<dbReference type="EMBL" id="CADEBC010000208">
    <property type="protein sequence ID" value="CAB3225789.1"/>
    <property type="molecule type" value="Genomic_DNA"/>
</dbReference>
<feature type="transmembrane region" description="Helical" evidence="7">
    <location>
        <begin position="198"/>
        <end position="222"/>
    </location>
</feature>
<evidence type="ECO:0000256" key="5">
    <source>
        <dbReference type="ARBA" id="ARBA00069708"/>
    </source>
</evidence>
<reference evidence="10 11" key="1">
    <citation type="submission" date="2020-04" db="EMBL/GenBank/DDBJ databases">
        <authorList>
            <person name="Wallbank WR R."/>
            <person name="Pardo Diaz C."/>
            <person name="Kozak K."/>
            <person name="Martin S."/>
            <person name="Jiggins C."/>
            <person name="Moest M."/>
            <person name="Warren A I."/>
            <person name="Byers J.R.P. K."/>
            <person name="Montejo-Kovacevich G."/>
            <person name="Yen C E."/>
        </authorList>
    </citation>
    <scope>NUCLEOTIDE SEQUENCE [LARGE SCALE GENOMIC DNA]</scope>
</reference>
<dbReference type="GO" id="GO:0008745">
    <property type="term" value="F:N-acetylmuramoyl-L-alanine amidase activity"/>
    <property type="evidence" value="ECO:0007669"/>
    <property type="project" value="InterPro"/>
</dbReference>
<gene>
    <name evidence="10" type="ORF">APLA_LOCUS2589</name>
</gene>
<feature type="transmembrane region" description="Helical" evidence="7">
    <location>
        <begin position="142"/>
        <end position="163"/>
    </location>
</feature>
<comment type="caution">
    <text evidence="10">The sequence shown here is derived from an EMBL/GenBank/DDBJ whole genome shotgun (WGS) entry which is preliminary data.</text>
</comment>
<organism evidence="10 11">
    <name type="scientific">Arctia plantaginis</name>
    <name type="common">Wood tiger moth</name>
    <name type="synonym">Phalaena plantaginis</name>
    <dbReference type="NCBI Taxonomy" id="874455"/>
    <lineage>
        <taxon>Eukaryota</taxon>
        <taxon>Metazoa</taxon>
        <taxon>Ecdysozoa</taxon>
        <taxon>Arthropoda</taxon>
        <taxon>Hexapoda</taxon>
        <taxon>Insecta</taxon>
        <taxon>Pterygota</taxon>
        <taxon>Neoptera</taxon>
        <taxon>Endopterygota</taxon>
        <taxon>Lepidoptera</taxon>
        <taxon>Glossata</taxon>
        <taxon>Ditrysia</taxon>
        <taxon>Noctuoidea</taxon>
        <taxon>Erebidae</taxon>
        <taxon>Arctiinae</taxon>
        <taxon>Arctia</taxon>
    </lineage>
</organism>
<evidence type="ECO:0000313" key="10">
    <source>
        <dbReference type="EMBL" id="CAB3225789.1"/>
    </source>
</evidence>
<evidence type="ECO:0000256" key="4">
    <source>
        <dbReference type="ARBA" id="ARBA00022859"/>
    </source>
</evidence>
<feature type="domain" description="Peptidoglycan recognition protein family" evidence="9">
    <location>
        <begin position="261"/>
        <end position="404"/>
    </location>
</feature>
<evidence type="ECO:0000259" key="9">
    <source>
        <dbReference type="SMART" id="SM00701"/>
    </source>
</evidence>
<comment type="similarity">
    <text evidence="1">Belongs to the N-acetylmuramoyl-L-alanine amidase 2 family.</text>
</comment>
<keyword evidence="3" id="KW-0399">Innate immunity</keyword>
<dbReference type="InterPro" id="IPR002502">
    <property type="entry name" value="Amidase_domain"/>
</dbReference>
<dbReference type="InterPro" id="IPR015510">
    <property type="entry name" value="PGRP"/>
</dbReference>
<keyword evidence="11" id="KW-1185">Reference proteome</keyword>
<feature type="compositionally biased region" description="Basic and acidic residues" evidence="6">
    <location>
        <begin position="111"/>
        <end position="124"/>
    </location>
</feature>
<feature type="region of interest" description="Disordered" evidence="6">
    <location>
        <begin position="32"/>
        <end position="53"/>
    </location>
</feature>
<feature type="region of interest" description="Disordered" evidence="6">
    <location>
        <begin position="105"/>
        <end position="124"/>
    </location>
</feature>
<dbReference type="Pfam" id="PF01510">
    <property type="entry name" value="Amidase_2"/>
    <property type="match status" value="1"/>
</dbReference>
<dbReference type="GO" id="GO:0008270">
    <property type="term" value="F:zinc ion binding"/>
    <property type="evidence" value="ECO:0007669"/>
    <property type="project" value="InterPro"/>
</dbReference>
<evidence type="ECO:0000256" key="7">
    <source>
        <dbReference type="SAM" id="Phobius"/>
    </source>
</evidence>
<accession>A0A8S0YZZ8</accession>
<proteinExistence type="inferred from homology"/>
<dbReference type="AlphaFoldDB" id="A0A8S0YZZ8"/>
<keyword evidence="7" id="KW-1133">Transmembrane helix</keyword>
<evidence type="ECO:0000256" key="3">
    <source>
        <dbReference type="ARBA" id="ARBA00022588"/>
    </source>
</evidence>
<dbReference type="PANTHER" id="PTHR11022">
    <property type="entry name" value="PEPTIDOGLYCAN RECOGNITION PROTEIN"/>
    <property type="match status" value="1"/>
</dbReference>
<evidence type="ECO:0000256" key="1">
    <source>
        <dbReference type="ARBA" id="ARBA00007553"/>
    </source>
</evidence>
<keyword evidence="7" id="KW-0812">Transmembrane</keyword>
<evidence type="ECO:0000313" key="11">
    <source>
        <dbReference type="Proteomes" id="UP000494106"/>
    </source>
</evidence>
<keyword evidence="4" id="KW-0391">Immunity</keyword>
<feature type="compositionally biased region" description="Polar residues" evidence="6">
    <location>
        <begin position="42"/>
        <end position="53"/>
    </location>
</feature>
<dbReference type="InterPro" id="IPR036505">
    <property type="entry name" value="Amidase/PGRP_sf"/>
</dbReference>
<dbReference type="PANTHER" id="PTHR11022:SF41">
    <property type="entry name" value="PEPTIDOGLYCAN-RECOGNITION PROTEIN LC-RELATED"/>
    <property type="match status" value="1"/>
</dbReference>
<dbReference type="GO" id="GO:0009253">
    <property type="term" value="P:peptidoglycan catabolic process"/>
    <property type="evidence" value="ECO:0007669"/>
    <property type="project" value="InterPro"/>
</dbReference>
<dbReference type="OrthoDB" id="10001926at2759"/>
<evidence type="ECO:0000256" key="2">
    <source>
        <dbReference type="ARBA" id="ARBA00011245"/>
    </source>
</evidence>
<dbReference type="SMART" id="SM00644">
    <property type="entry name" value="Ami_2"/>
    <property type="match status" value="1"/>
</dbReference>
<feature type="domain" description="N-acetylmuramoyl-L-alanine amidase" evidence="8">
    <location>
        <begin position="275"/>
        <end position="410"/>
    </location>
</feature>
<dbReference type="SUPFAM" id="SSF55846">
    <property type="entry name" value="N-acetylmuramoyl-L-alanine amidase-like"/>
    <property type="match status" value="1"/>
</dbReference>
<sequence>MAQKINPSRIADRNLSIKVEGELDNFQIIEEKSDSDEDERTLNNSSRTTDLVSQIPSSLVKPSNSPSVCGTVSITNSDNVIIGNNTYFNGPVTIKQVIHSATGLDNPSYTKSEDENVPKPHSHHDLKDTPVKRFHIQRWHKITFSAICIIIIGGIFAILSIILNHNSHEDSLSSNGYGDDSSSKPNYTKVVGLSYESISLIIFTIFLVPLTFLLMFYTLLTLDGSGRNKKRREADGIEDNYDPYMRPLVTANPLIIAPDHLRIVSRTDWLAQPVEDKLDKIKQPVPWVIISHTATESCTTQSECVLRVRLIQTFHIESRKWSDIGYNFLVAGDGSAYFGRGWDYIGAHTLGYNKYSIGISFIGTFNNDPPPKKQLDACIKLLKRGVAIGKLDKNYKLFGHRQLASTLSPGDNLYDIIKHWPHFVKNFTDIRELLPNY</sequence>
<evidence type="ECO:0000259" key="8">
    <source>
        <dbReference type="SMART" id="SM00644"/>
    </source>
</evidence>
<dbReference type="InterPro" id="IPR006619">
    <property type="entry name" value="PGRP_domain_met/bac"/>
</dbReference>